<protein>
    <submittedName>
        <fullName evidence="2">Uncharacterized protein</fullName>
    </submittedName>
</protein>
<evidence type="ECO:0000256" key="1">
    <source>
        <dbReference type="SAM" id="Phobius"/>
    </source>
</evidence>
<dbReference type="Pfam" id="PF14087">
    <property type="entry name" value="DUF4267"/>
    <property type="match status" value="1"/>
</dbReference>
<dbReference type="Proteomes" id="UP001309876">
    <property type="component" value="Unassembled WGS sequence"/>
</dbReference>
<evidence type="ECO:0000313" key="2">
    <source>
        <dbReference type="EMBL" id="KAK5085855.1"/>
    </source>
</evidence>
<dbReference type="InterPro" id="IPR025363">
    <property type="entry name" value="DUF4267"/>
</dbReference>
<keyword evidence="1" id="KW-0812">Transmembrane</keyword>
<organism evidence="2 3">
    <name type="scientific">Lithohypha guttulata</name>
    <dbReference type="NCBI Taxonomy" id="1690604"/>
    <lineage>
        <taxon>Eukaryota</taxon>
        <taxon>Fungi</taxon>
        <taxon>Dikarya</taxon>
        <taxon>Ascomycota</taxon>
        <taxon>Pezizomycotina</taxon>
        <taxon>Eurotiomycetes</taxon>
        <taxon>Chaetothyriomycetidae</taxon>
        <taxon>Chaetothyriales</taxon>
        <taxon>Trichomeriaceae</taxon>
        <taxon>Lithohypha</taxon>
    </lineage>
</organism>
<feature type="transmembrane region" description="Helical" evidence="1">
    <location>
        <begin position="80"/>
        <end position="104"/>
    </location>
</feature>
<dbReference type="AlphaFoldDB" id="A0AAN7T128"/>
<proteinExistence type="predicted"/>
<gene>
    <name evidence="2" type="ORF">LTR05_005144</name>
</gene>
<comment type="caution">
    <text evidence="2">The sequence shown here is derived from an EMBL/GenBank/DDBJ whole genome shotgun (WGS) entry which is preliminary data.</text>
</comment>
<accession>A0AAN7T128</accession>
<reference evidence="2 3" key="1">
    <citation type="submission" date="2023-08" db="EMBL/GenBank/DDBJ databases">
        <title>Black Yeasts Isolated from many extreme environments.</title>
        <authorList>
            <person name="Coleine C."/>
            <person name="Stajich J.E."/>
            <person name="Selbmann L."/>
        </authorList>
    </citation>
    <scope>NUCLEOTIDE SEQUENCE [LARGE SCALE GENOMIC DNA]</scope>
    <source>
        <strain evidence="2 3">CCFEE 5910</strain>
    </source>
</reference>
<sequence length="213" mass="22965">MALRVLTHPSALPFLTTLIGTGGLTVGIFSFIDPIAAARIYGIPVPNSKPTITSILAPNPSTFLLPTNRSSSKEPTARELALVHALGIRNLTAGLTVLTLTGYWCFLAAPESVDDAVRAAVQQVLGVVILIGALVPMVDSWVCWDRCRDVYLTRRASYESEKKEGQSEGQSKRSMWNGHDEDAETYTTSTKAAILHAARSLVWLAGGIWCLVA</sequence>
<dbReference type="EMBL" id="JAVRRJ010000004">
    <property type="protein sequence ID" value="KAK5085855.1"/>
    <property type="molecule type" value="Genomic_DNA"/>
</dbReference>
<keyword evidence="1" id="KW-1133">Transmembrane helix</keyword>
<keyword evidence="1" id="KW-0472">Membrane</keyword>
<feature type="transmembrane region" description="Helical" evidence="1">
    <location>
        <begin position="12"/>
        <end position="32"/>
    </location>
</feature>
<feature type="transmembrane region" description="Helical" evidence="1">
    <location>
        <begin position="124"/>
        <end position="144"/>
    </location>
</feature>
<evidence type="ECO:0000313" key="3">
    <source>
        <dbReference type="Proteomes" id="UP001309876"/>
    </source>
</evidence>
<keyword evidence="3" id="KW-1185">Reference proteome</keyword>
<name>A0AAN7T128_9EURO</name>